<evidence type="ECO:0000256" key="5">
    <source>
        <dbReference type="ARBA" id="ARBA00023242"/>
    </source>
</evidence>
<keyword evidence="9" id="KW-1185">Reference proteome</keyword>
<keyword evidence="5" id="KW-0539">Nucleus</keyword>
<comment type="subcellular location">
    <subcellularLocation>
        <location evidence="1">Nucleus</location>
    </subcellularLocation>
</comment>
<dbReference type="AlphaFoldDB" id="A0A9K3LSW7"/>
<feature type="region of interest" description="Disordered" evidence="6">
    <location>
        <begin position="1"/>
        <end position="38"/>
    </location>
</feature>
<dbReference type="EMBL" id="JAGRRH010000007">
    <property type="protein sequence ID" value="KAG7367552.1"/>
    <property type="molecule type" value="Genomic_DNA"/>
</dbReference>
<gene>
    <name evidence="8" type="ORF">IV203_030223</name>
</gene>
<dbReference type="GO" id="GO:0005634">
    <property type="term" value="C:nucleus"/>
    <property type="evidence" value="ECO:0007669"/>
    <property type="project" value="UniProtKB-SubCell"/>
</dbReference>
<feature type="compositionally biased region" description="Polar residues" evidence="6">
    <location>
        <begin position="1"/>
        <end position="10"/>
    </location>
</feature>
<dbReference type="InterPro" id="IPR008906">
    <property type="entry name" value="HATC_C_dom"/>
</dbReference>
<proteinExistence type="predicted"/>
<reference evidence="8" key="1">
    <citation type="journal article" date="2021" name="Sci. Rep.">
        <title>Diploid genomic architecture of Nitzschia inconspicua, an elite biomass production diatom.</title>
        <authorList>
            <person name="Oliver A."/>
            <person name="Podell S."/>
            <person name="Pinowska A."/>
            <person name="Traller J.C."/>
            <person name="Smith S.R."/>
            <person name="McClure R."/>
            <person name="Beliaev A."/>
            <person name="Bohutskyi P."/>
            <person name="Hill E.A."/>
            <person name="Rabines A."/>
            <person name="Zheng H."/>
            <person name="Allen L.Z."/>
            <person name="Kuo A."/>
            <person name="Grigoriev I.V."/>
            <person name="Allen A.E."/>
            <person name="Hazlebeck D."/>
            <person name="Allen E.E."/>
        </authorList>
    </citation>
    <scope>NUCLEOTIDE SEQUENCE</scope>
    <source>
        <strain evidence="8">Hildebrandi</strain>
    </source>
</reference>
<evidence type="ECO:0000256" key="6">
    <source>
        <dbReference type="SAM" id="MobiDB-lite"/>
    </source>
</evidence>
<sequence>MSQPNHSSEINPRASDEASALSVATTDGCVPGDRETDTAWLRPSEAAAALFELEKGGSKRASNPVWNFFHRVKRAKPGVPDEKLPLKWLQYGKKRSFMACNGCGELVVAATFDPKNMKKFKAGSVTAQGMLTHLQSTKHSTTPQALQKLVGLPCSAPLPKKQSSITSWSKSGPNNLTSKEEQAQQDLAVTERITTTHQPLNPHSTALPKMQSSITSWSKFGPHKLTPEEEQAQHELAVTKWITTTHQPLDTVENPAFCRMIASLNKKAKPMTKHRIKRTISILEDYMREASIKSIEGKSVSLTLNHWTSDANQNYTGITAYFIDDEWKLGSKSLGIFLHEEGATGDDLEQSFLDLYFQKLKNCGAKIFAVTTDTTYNMNNFGIKMEELGEVHCYCTDHLFQLTCKLCYEKGDDLGEQAAESIKKARAIVTFINESSQALENLKTKQRVLERFKGKIPKGVVAEIVTRWWSTLAMVERLLELKEPIDLMFVDSQLGDCQRLEGADWDNLKLVAELLKPFKEAQKMLEGDTYVTASMVPLAVKKLRGSLMSLASPENSTTSRPFAQALLRDFEDRWRKASEPTFVGVVQQGTRDRQVGIHPALLIANFLDPRFKNIVPDLDSVCERFKAILLELVTKNREANGPVAVVTAAAAASTDNEEMLDKDVDEDVFADIEAAQALAEQGRLAAVGAGGNIVESLVEDEMQWYKSFPPLPLRKTLPGGIKVLNDPLKWWQEMAAYFPILASLAKAYLALQATSAPSEKIFSMALQLSERGSFDPELDGKMLFVAENWDLHEEHLLDALLAAAEQEEEEGVCS</sequence>
<keyword evidence="2" id="KW-0479">Metal-binding</keyword>
<dbReference type="Pfam" id="PF05699">
    <property type="entry name" value="Dimer_Tnp_hAT"/>
    <property type="match status" value="1"/>
</dbReference>
<keyword evidence="4" id="KW-0862">Zinc</keyword>
<dbReference type="InterPro" id="IPR052035">
    <property type="entry name" value="ZnF_BED_domain_contain"/>
</dbReference>
<dbReference type="GO" id="GO:0046983">
    <property type="term" value="F:protein dimerization activity"/>
    <property type="evidence" value="ECO:0007669"/>
    <property type="project" value="InterPro"/>
</dbReference>
<protein>
    <submittedName>
        <fullName evidence="8">HAT family C-terminal dimerization domain containing protein</fullName>
    </submittedName>
</protein>
<evidence type="ECO:0000259" key="7">
    <source>
        <dbReference type="Pfam" id="PF05699"/>
    </source>
</evidence>
<evidence type="ECO:0000313" key="9">
    <source>
        <dbReference type="Proteomes" id="UP000693970"/>
    </source>
</evidence>
<accession>A0A9K3LSW7</accession>
<comment type="caution">
    <text evidence="8">The sequence shown here is derived from an EMBL/GenBank/DDBJ whole genome shotgun (WGS) entry which is preliminary data.</text>
</comment>
<organism evidence="8 9">
    <name type="scientific">Nitzschia inconspicua</name>
    <dbReference type="NCBI Taxonomy" id="303405"/>
    <lineage>
        <taxon>Eukaryota</taxon>
        <taxon>Sar</taxon>
        <taxon>Stramenopiles</taxon>
        <taxon>Ochrophyta</taxon>
        <taxon>Bacillariophyta</taxon>
        <taxon>Bacillariophyceae</taxon>
        <taxon>Bacillariophycidae</taxon>
        <taxon>Bacillariales</taxon>
        <taxon>Bacillariaceae</taxon>
        <taxon>Nitzschia</taxon>
    </lineage>
</organism>
<evidence type="ECO:0000256" key="3">
    <source>
        <dbReference type="ARBA" id="ARBA00022771"/>
    </source>
</evidence>
<reference evidence="8" key="2">
    <citation type="submission" date="2021-04" db="EMBL/GenBank/DDBJ databases">
        <authorList>
            <person name="Podell S."/>
        </authorList>
    </citation>
    <scope>NUCLEOTIDE SEQUENCE</scope>
    <source>
        <strain evidence="8">Hildebrandi</strain>
    </source>
</reference>
<dbReference type="PANTHER" id="PTHR46481:SF10">
    <property type="entry name" value="ZINC FINGER BED DOMAIN-CONTAINING PROTEIN 39"/>
    <property type="match status" value="1"/>
</dbReference>
<feature type="domain" description="HAT C-terminal dimerisation" evidence="7">
    <location>
        <begin position="726"/>
        <end position="789"/>
    </location>
</feature>
<keyword evidence="3" id="KW-0863">Zinc-finger</keyword>
<name>A0A9K3LSW7_9STRA</name>
<evidence type="ECO:0000256" key="1">
    <source>
        <dbReference type="ARBA" id="ARBA00004123"/>
    </source>
</evidence>
<dbReference type="GO" id="GO:0008270">
    <property type="term" value="F:zinc ion binding"/>
    <property type="evidence" value="ECO:0007669"/>
    <property type="project" value="UniProtKB-KW"/>
</dbReference>
<dbReference type="PANTHER" id="PTHR46481">
    <property type="entry name" value="ZINC FINGER BED DOMAIN-CONTAINING PROTEIN 4"/>
    <property type="match status" value="1"/>
</dbReference>
<dbReference type="OrthoDB" id="3062869at2759"/>
<evidence type="ECO:0000313" key="8">
    <source>
        <dbReference type="EMBL" id="KAG7367552.1"/>
    </source>
</evidence>
<evidence type="ECO:0000256" key="4">
    <source>
        <dbReference type="ARBA" id="ARBA00022833"/>
    </source>
</evidence>
<dbReference type="Proteomes" id="UP000693970">
    <property type="component" value="Unassembled WGS sequence"/>
</dbReference>
<evidence type="ECO:0000256" key="2">
    <source>
        <dbReference type="ARBA" id="ARBA00022723"/>
    </source>
</evidence>